<evidence type="ECO:0000313" key="5">
    <source>
        <dbReference type="Proteomes" id="UP000062768"/>
    </source>
</evidence>
<dbReference type="Gene3D" id="3.10.450.40">
    <property type="match status" value="1"/>
</dbReference>
<feature type="domain" description="PepSY" evidence="1">
    <location>
        <begin position="54"/>
        <end position="110"/>
    </location>
</feature>
<proteinExistence type="predicted"/>
<dbReference type="Proteomes" id="UP000029661">
    <property type="component" value="Chromosome"/>
</dbReference>
<dbReference type="OrthoDB" id="71550at2157"/>
<evidence type="ECO:0000259" key="1">
    <source>
        <dbReference type="Pfam" id="PF03413"/>
    </source>
</evidence>
<dbReference type="InterPro" id="IPR025711">
    <property type="entry name" value="PepSY"/>
</dbReference>
<dbReference type="Proteomes" id="UP000062768">
    <property type="component" value="Chromosome I"/>
</dbReference>
<dbReference type="EMBL" id="LN734822">
    <property type="protein sequence ID" value="CEL25772.1"/>
    <property type="molecule type" value="Genomic_DNA"/>
</dbReference>
<dbReference type="PATRIC" id="fig|2162.10.peg.2227"/>
<organism evidence="2 4">
    <name type="scientific">Methanobacterium formicicum</name>
    <dbReference type="NCBI Taxonomy" id="2162"/>
    <lineage>
        <taxon>Archaea</taxon>
        <taxon>Methanobacteriati</taxon>
        <taxon>Methanobacteriota</taxon>
        <taxon>Methanomada group</taxon>
        <taxon>Methanobacteria</taxon>
        <taxon>Methanobacteriales</taxon>
        <taxon>Methanobacteriaceae</taxon>
        <taxon>Methanobacterium</taxon>
    </lineage>
</organism>
<dbReference type="RefSeq" id="WP_048084478.1">
    <property type="nucleotide sequence ID" value="NZ_CALCVY010000089.1"/>
</dbReference>
<evidence type="ECO:0000313" key="3">
    <source>
        <dbReference type="EMBL" id="CEL25772.1"/>
    </source>
</evidence>
<dbReference type="Pfam" id="PF03413">
    <property type="entry name" value="PepSY"/>
    <property type="match status" value="1"/>
</dbReference>
<keyword evidence="5" id="KW-1185">Reference proteome</keyword>
<dbReference type="KEGG" id="mfc:BRM9_0239"/>
<name>A0A089ZG72_METFO</name>
<evidence type="ECO:0000313" key="4">
    <source>
        <dbReference type="Proteomes" id="UP000029661"/>
    </source>
</evidence>
<sequence length="119" mass="12463">MIKKSTRLLVLLAVMLTVLTVVALALFAAGIPENNTEDQENQKIPENNRTNVTISPEEAQEIAAKFVKETGAQVGTPQLSEIEGQLVYTVPVVSNGTSIGEITISAITGKNMGGAGGVL</sequence>
<evidence type="ECO:0000313" key="2">
    <source>
        <dbReference type="EMBL" id="AIS31068.1"/>
    </source>
</evidence>
<dbReference type="EMBL" id="CP006933">
    <property type="protein sequence ID" value="AIS31068.1"/>
    <property type="molecule type" value="Genomic_DNA"/>
</dbReference>
<reference evidence="2" key="1">
    <citation type="submission" date="2013-12" db="EMBL/GenBank/DDBJ databases">
        <title>The complete genome sequence of Methanobacterium sp. BRM9.</title>
        <authorList>
            <consortium name="Pastoral Greenhouse Gas Research Consortium"/>
            <person name="Kelly W.J."/>
            <person name="Leahy S.C."/>
            <person name="Perry R."/>
            <person name="Li D."/>
            <person name="Altermann E."/>
            <person name="Lambie S.C."/>
            <person name="Attwood G.T."/>
        </authorList>
    </citation>
    <scope>NUCLEOTIDE SEQUENCE [LARGE SCALE GENOMIC DNA]</scope>
    <source>
        <strain evidence="2">BRM9</strain>
    </source>
</reference>
<accession>A0A089ZG72</accession>
<gene>
    <name evidence="2" type="ORF">BRM9_0239</name>
    <name evidence="3" type="ORF">MB9_2157</name>
</gene>
<protein>
    <recommendedName>
        <fullName evidence="1">PepSY domain-containing protein</fullName>
    </recommendedName>
</protein>
<reference evidence="3" key="2">
    <citation type="submission" date="2014-09" db="EMBL/GenBank/DDBJ databases">
        <authorList>
            <person name="Bishop-Lilly K.A."/>
            <person name="Broomall S.M."/>
            <person name="Chain P.S."/>
            <person name="Chertkov O."/>
            <person name="Coyne S.R."/>
            <person name="Daligault H.E."/>
            <person name="Davenport K.W."/>
            <person name="Erkkila T."/>
            <person name="Frey K.G."/>
            <person name="Gibbons H.S."/>
            <person name="Gu W."/>
            <person name="Jaissle J."/>
            <person name="Johnson S.L."/>
            <person name="Koroleva G.I."/>
            <person name="Ladner J.T."/>
            <person name="Lo C.-C."/>
            <person name="Minogue T.D."/>
            <person name="Munk C."/>
            <person name="Palacios G.F."/>
            <person name="Redden C.L."/>
            <person name="Rosenzweig C.N."/>
            <person name="Scholz M.B."/>
            <person name="Teshima H."/>
            <person name="Xu Y."/>
        </authorList>
    </citation>
    <scope>NUCLEOTIDE SEQUENCE</scope>
    <source>
        <strain evidence="3">Mb9</strain>
    </source>
</reference>
<dbReference type="AlphaFoldDB" id="A0A089ZG72"/>
<dbReference type="GeneID" id="26740390"/>